<dbReference type="EMBL" id="AAPI01000002">
    <property type="protein sequence ID" value="EAS47524.1"/>
    <property type="molecule type" value="Genomic_DNA"/>
</dbReference>
<dbReference type="AlphaFoldDB" id="Q1YTG3"/>
<dbReference type="PROSITE" id="PS51704">
    <property type="entry name" value="GP_PDE"/>
    <property type="match status" value="1"/>
</dbReference>
<dbReference type="GO" id="GO:0008081">
    <property type="term" value="F:phosphoric diester hydrolase activity"/>
    <property type="evidence" value="ECO:0007669"/>
    <property type="project" value="InterPro"/>
</dbReference>
<feature type="domain" description="GP-PDE" evidence="1">
    <location>
        <begin position="13"/>
        <end position="260"/>
    </location>
</feature>
<organism evidence="2 3">
    <name type="scientific">gamma proteobacterium HTCC2207</name>
    <dbReference type="NCBI Taxonomy" id="314287"/>
    <lineage>
        <taxon>Bacteria</taxon>
        <taxon>Pseudomonadati</taxon>
        <taxon>Pseudomonadota</taxon>
        <taxon>Gammaproteobacteria</taxon>
        <taxon>Cellvibrionales</taxon>
        <taxon>Porticoccaceae</taxon>
        <taxon>SAR92 clade</taxon>
    </lineage>
</organism>
<dbReference type="GO" id="GO:0006629">
    <property type="term" value="P:lipid metabolic process"/>
    <property type="evidence" value="ECO:0007669"/>
    <property type="project" value="InterPro"/>
</dbReference>
<dbReference type="InterPro" id="IPR030395">
    <property type="entry name" value="GP_PDE_dom"/>
</dbReference>
<evidence type="ECO:0000313" key="2">
    <source>
        <dbReference type="EMBL" id="EAS47524.1"/>
    </source>
</evidence>
<protein>
    <submittedName>
        <fullName evidence="2">Glycerophosphoryl diester phosphodiesterase</fullName>
    </submittedName>
</protein>
<dbReference type="InterPro" id="IPR017946">
    <property type="entry name" value="PLC-like_Pdiesterase_TIM-brl"/>
</dbReference>
<dbReference type="Pfam" id="PF03009">
    <property type="entry name" value="GDPD"/>
    <property type="match status" value="1"/>
</dbReference>
<keyword evidence="3" id="KW-1185">Reference proteome</keyword>
<dbReference type="HOGENOM" id="CLU_030006_4_0_6"/>
<dbReference type="Gene3D" id="3.20.20.190">
    <property type="entry name" value="Phosphatidylinositol (PI) phosphodiesterase"/>
    <property type="match status" value="1"/>
</dbReference>
<name>Q1YTG3_9GAMM</name>
<evidence type="ECO:0000259" key="1">
    <source>
        <dbReference type="PROSITE" id="PS51704"/>
    </source>
</evidence>
<dbReference type="STRING" id="314287.GB2207_01932"/>
<dbReference type="eggNOG" id="COG0584">
    <property type="taxonomic scope" value="Bacteria"/>
</dbReference>
<proteinExistence type="predicted"/>
<sequence length="260" mass="28682">MTLQNTTQQLSAEQLVAHRGLQATYPENTALSVQKAIDAGALFVEVDIQLSLDKQPMVYHDISLERVSGEGALISELSCKELMALPAYEPKRLGKQFINETISSLEDVVKIILQHPQVTLFVELKEESIATFGAETMLQNVCQVLRSISDRAVLISFDYSILATAKANGWPQVGPVLLEWSHIDSDEINAIAGDYTFVDFNIIPETENLDRLTSKLVAYEVGTPALAVTLANRGVALFETFDIATLLTSRNTHFLKCPTK</sequence>
<reference evidence="2 3" key="1">
    <citation type="submission" date="2006-03" db="EMBL/GenBank/DDBJ databases">
        <authorList>
            <person name="Giovannoni S.J."/>
            <person name="Cho J.-C."/>
            <person name="Ferriera S."/>
            <person name="Johnson J."/>
            <person name="Kravitz S."/>
            <person name="Halpern A."/>
            <person name="Remington K."/>
            <person name="Beeson K."/>
            <person name="Tran B."/>
            <person name="Rogers Y.-H."/>
            <person name="Friedman R."/>
            <person name="Venter J.C."/>
        </authorList>
    </citation>
    <scope>NUCLEOTIDE SEQUENCE [LARGE SCALE GENOMIC DNA]</scope>
    <source>
        <strain evidence="2 3">HTCC2207</strain>
    </source>
</reference>
<dbReference type="PANTHER" id="PTHR46211:SF1">
    <property type="entry name" value="GLYCEROPHOSPHODIESTER PHOSPHODIESTERASE, CYTOPLASMIC"/>
    <property type="match status" value="1"/>
</dbReference>
<dbReference type="PANTHER" id="PTHR46211">
    <property type="entry name" value="GLYCEROPHOSPHORYL DIESTER PHOSPHODIESTERASE"/>
    <property type="match status" value="1"/>
</dbReference>
<evidence type="ECO:0000313" key="3">
    <source>
        <dbReference type="Proteomes" id="UP000005555"/>
    </source>
</evidence>
<dbReference type="Proteomes" id="UP000005555">
    <property type="component" value="Unassembled WGS sequence"/>
</dbReference>
<gene>
    <name evidence="2" type="ORF">GB2207_01932</name>
</gene>
<dbReference type="SUPFAM" id="SSF51695">
    <property type="entry name" value="PLC-like phosphodiesterases"/>
    <property type="match status" value="1"/>
</dbReference>
<dbReference type="CDD" id="cd08581">
    <property type="entry name" value="GDPD_like_1"/>
    <property type="match status" value="1"/>
</dbReference>
<comment type="caution">
    <text evidence="2">The sequence shown here is derived from an EMBL/GenBank/DDBJ whole genome shotgun (WGS) entry which is preliminary data.</text>
</comment>
<accession>Q1YTG3</accession>